<feature type="compositionally biased region" description="Pro residues" evidence="7">
    <location>
        <begin position="340"/>
        <end position="355"/>
    </location>
</feature>
<dbReference type="EMBL" id="JAIWQS010000004">
    <property type="protein sequence ID" value="KAJ8766914.1"/>
    <property type="molecule type" value="Genomic_DNA"/>
</dbReference>
<feature type="binding site" evidence="6">
    <location>
        <position position="805"/>
    </location>
    <ligand>
        <name>ATP</name>
        <dbReference type="ChEBI" id="CHEBI:30616"/>
    </ligand>
</feature>
<gene>
    <name evidence="11" type="ORF">K2173_011732</name>
</gene>
<dbReference type="Gene3D" id="1.10.510.10">
    <property type="entry name" value="Transferase(Phosphotransferase) domain 1"/>
    <property type="match status" value="1"/>
</dbReference>
<dbReference type="FunFam" id="3.30.200.20:FF:000146">
    <property type="entry name" value="receptor-like serine/threonine-protein kinase ALE2"/>
    <property type="match status" value="1"/>
</dbReference>
<keyword evidence="8" id="KW-0812">Transmembrane</keyword>
<reference evidence="11 12" key="1">
    <citation type="submission" date="2021-09" db="EMBL/GenBank/DDBJ databases">
        <title>Genomic insights and catalytic innovation underlie evolution of tropane alkaloids biosynthesis.</title>
        <authorList>
            <person name="Wang Y.-J."/>
            <person name="Tian T."/>
            <person name="Huang J.-P."/>
            <person name="Huang S.-X."/>
        </authorList>
    </citation>
    <scope>NUCLEOTIDE SEQUENCE [LARGE SCALE GENOMIC DNA]</scope>
    <source>
        <strain evidence="11">KIB-2018</strain>
        <tissue evidence="11">Leaf</tissue>
    </source>
</reference>
<dbReference type="GO" id="GO:0004674">
    <property type="term" value="F:protein serine/threonine kinase activity"/>
    <property type="evidence" value="ECO:0007669"/>
    <property type="project" value="UniProtKB-KW"/>
</dbReference>
<accession>A0AAV8TL87</accession>
<dbReference type="Gene3D" id="3.30.200.20">
    <property type="entry name" value="Phosphorylase Kinase, domain 1"/>
    <property type="match status" value="1"/>
</dbReference>
<keyword evidence="5 6" id="KW-0067">ATP-binding</keyword>
<dbReference type="InterPro" id="IPR011009">
    <property type="entry name" value="Kinase-like_dom_sf"/>
</dbReference>
<feature type="compositionally biased region" description="Pro residues" evidence="7">
    <location>
        <begin position="495"/>
        <end position="507"/>
    </location>
</feature>
<dbReference type="PROSITE" id="PS00107">
    <property type="entry name" value="PROTEIN_KINASE_ATP"/>
    <property type="match status" value="1"/>
</dbReference>
<evidence type="ECO:0000256" key="9">
    <source>
        <dbReference type="SAM" id="SignalP"/>
    </source>
</evidence>
<evidence type="ECO:0000313" key="12">
    <source>
        <dbReference type="Proteomes" id="UP001159364"/>
    </source>
</evidence>
<feature type="region of interest" description="Disordered" evidence="7">
    <location>
        <begin position="484"/>
        <end position="507"/>
    </location>
</feature>
<keyword evidence="12" id="KW-1185">Reference proteome</keyword>
<dbReference type="PANTHER" id="PTHR47989:SF9">
    <property type="entry name" value="PROTEIN KINASE SUPERFAMILY PROTEIN"/>
    <property type="match status" value="1"/>
</dbReference>
<feature type="compositionally biased region" description="Low complexity" evidence="7">
    <location>
        <begin position="733"/>
        <end position="748"/>
    </location>
</feature>
<evidence type="ECO:0000256" key="3">
    <source>
        <dbReference type="ARBA" id="ARBA00022741"/>
    </source>
</evidence>
<evidence type="ECO:0000313" key="11">
    <source>
        <dbReference type="EMBL" id="KAJ8766914.1"/>
    </source>
</evidence>
<comment type="caution">
    <text evidence="11">The sequence shown here is derived from an EMBL/GenBank/DDBJ whole genome shotgun (WGS) entry which is preliminary data.</text>
</comment>
<keyword evidence="4" id="KW-0418">Kinase</keyword>
<dbReference type="Pfam" id="PF07714">
    <property type="entry name" value="PK_Tyr_Ser-Thr"/>
    <property type="match status" value="1"/>
</dbReference>
<dbReference type="InterPro" id="IPR057597">
    <property type="entry name" value="ALE2_N"/>
</dbReference>
<keyword evidence="3 6" id="KW-0547">Nucleotide-binding</keyword>
<keyword evidence="1" id="KW-0723">Serine/threonine-protein kinase</keyword>
<name>A0AAV8TL87_9ROSI</name>
<keyword evidence="2" id="KW-0808">Transferase</keyword>
<proteinExistence type="predicted"/>
<dbReference type="InterPro" id="IPR008271">
    <property type="entry name" value="Ser/Thr_kinase_AS"/>
</dbReference>
<evidence type="ECO:0000256" key="7">
    <source>
        <dbReference type="SAM" id="MobiDB-lite"/>
    </source>
</evidence>
<dbReference type="PANTHER" id="PTHR47989">
    <property type="entry name" value="OS01G0750732 PROTEIN"/>
    <property type="match status" value="1"/>
</dbReference>
<keyword evidence="8" id="KW-1133">Transmembrane helix</keyword>
<protein>
    <recommendedName>
        <fullName evidence="10">Protein kinase domain-containing protein</fullName>
    </recommendedName>
</protein>
<feature type="compositionally biased region" description="Low complexity" evidence="7">
    <location>
        <begin position="370"/>
        <end position="386"/>
    </location>
</feature>
<dbReference type="InterPro" id="IPR001245">
    <property type="entry name" value="Ser-Thr/Tyr_kinase_cat_dom"/>
</dbReference>
<dbReference type="CDD" id="cd14066">
    <property type="entry name" value="STKc_IRAK"/>
    <property type="match status" value="1"/>
</dbReference>
<keyword evidence="9" id="KW-0732">Signal</keyword>
<dbReference type="PROSITE" id="PS00108">
    <property type="entry name" value="PROTEIN_KINASE_ST"/>
    <property type="match status" value="1"/>
</dbReference>
<feature type="compositionally biased region" description="Low complexity" evidence="7">
    <location>
        <begin position="169"/>
        <end position="184"/>
    </location>
</feature>
<feature type="region of interest" description="Disordered" evidence="7">
    <location>
        <begin position="109"/>
        <end position="429"/>
    </location>
</feature>
<dbReference type="FunFam" id="1.10.510.10:FF:000051">
    <property type="entry name" value="Receptor-like serine/threonine-protein kinase ALE2"/>
    <property type="match status" value="1"/>
</dbReference>
<dbReference type="InterPro" id="IPR000719">
    <property type="entry name" value="Prot_kinase_dom"/>
</dbReference>
<dbReference type="PROSITE" id="PS50011">
    <property type="entry name" value="PROTEIN_KINASE_DOM"/>
    <property type="match status" value="1"/>
</dbReference>
<evidence type="ECO:0000256" key="6">
    <source>
        <dbReference type="PROSITE-ProRule" id="PRU10141"/>
    </source>
</evidence>
<keyword evidence="8" id="KW-0472">Membrane</keyword>
<evidence type="ECO:0000256" key="1">
    <source>
        <dbReference type="ARBA" id="ARBA00022527"/>
    </source>
</evidence>
<evidence type="ECO:0000259" key="10">
    <source>
        <dbReference type="PROSITE" id="PS50011"/>
    </source>
</evidence>
<feature type="chain" id="PRO_5043687078" description="Protein kinase domain-containing protein" evidence="9">
    <location>
        <begin position="23"/>
        <end position="1173"/>
    </location>
</feature>
<feature type="region of interest" description="Disordered" evidence="7">
    <location>
        <begin position="717"/>
        <end position="748"/>
    </location>
</feature>
<dbReference type="SUPFAM" id="SSF56112">
    <property type="entry name" value="Protein kinase-like (PK-like)"/>
    <property type="match status" value="1"/>
</dbReference>
<dbReference type="InterPro" id="IPR017441">
    <property type="entry name" value="Protein_kinase_ATP_BS"/>
</dbReference>
<feature type="signal peptide" evidence="9">
    <location>
        <begin position="1"/>
        <end position="22"/>
    </location>
</feature>
<evidence type="ECO:0000256" key="5">
    <source>
        <dbReference type="ARBA" id="ARBA00022840"/>
    </source>
</evidence>
<feature type="transmembrane region" description="Helical" evidence="8">
    <location>
        <begin position="683"/>
        <end position="708"/>
    </location>
</feature>
<organism evidence="11 12">
    <name type="scientific">Erythroxylum novogranatense</name>
    <dbReference type="NCBI Taxonomy" id="1862640"/>
    <lineage>
        <taxon>Eukaryota</taxon>
        <taxon>Viridiplantae</taxon>
        <taxon>Streptophyta</taxon>
        <taxon>Embryophyta</taxon>
        <taxon>Tracheophyta</taxon>
        <taxon>Spermatophyta</taxon>
        <taxon>Magnoliopsida</taxon>
        <taxon>eudicotyledons</taxon>
        <taxon>Gunneridae</taxon>
        <taxon>Pentapetalae</taxon>
        <taxon>rosids</taxon>
        <taxon>fabids</taxon>
        <taxon>Malpighiales</taxon>
        <taxon>Erythroxylaceae</taxon>
        <taxon>Erythroxylum</taxon>
    </lineage>
</organism>
<feature type="domain" description="Protein kinase" evidence="10">
    <location>
        <begin position="777"/>
        <end position="1052"/>
    </location>
</feature>
<feature type="compositionally biased region" description="Low complexity" evidence="7">
    <location>
        <begin position="242"/>
        <end position="253"/>
    </location>
</feature>
<evidence type="ECO:0000256" key="8">
    <source>
        <dbReference type="SAM" id="Phobius"/>
    </source>
</evidence>
<evidence type="ECO:0000256" key="4">
    <source>
        <dbReference type="ARBA" id="ARBA00022777"/>
    </source>
</evidence>
<dbReference type="Proteomes" id="UP001159364">
    <property type="component" value="Linkage Group LG04"/>
</dbReference>
<sequence length="1173" mass="124994">MGLVAKSLFQLVNVCLIGLVFTVEESAGYIIPPSPVISSEVPPTIQGIAGPVHQGIPLGSNTPSSENQPNVLDLHPLPALPPFMPVPVPQSVTGPVPSHLTTTPIMPPSYSAASPPLILQRHGPTLSPTGSITSPSPKTAPPPSVAQVNAPLMPPEAHQIKKPVKKHPVSPSNVPVESPSSNLPQNSTFTHHDAPITSPGNDHIYRSFSGVPIPEPISSVAPPPRNEHRNKPVGLPLAPARIPSISPVPVGSPENEMSHNAPSVHPTVPGESPSTLPGPGVSHSSIPSPGIDQKRTGTPVIAPPHEMAKSLPPQNYQRTEGPGSSHAFAPVRGKHGIPLAAPPDETPQPLPPVAHPPAKVHKAVRPPSDAPVTSRSSSSSKGYQSPASPPSIPFHKKNRTRNNTNHPAAALSHPIYPPSSNAQGPSIPPFLRAKRHTHYASPAGPGPSASGSHGLFPKPATIVSPAPSPSPKTSVWIEMPILSPPGSSPRGPKKPFLPPVQALPPPPPNEDCSTTVCMEPHTNTPAGSPCGCVLPMQVGLRLSVGLYTFFPLVSELAQEIAAGVFMKQSQVRIMGANAASQQPEKTIVLIDLVPVGENFDNTTAFLTFQRFWKKLVVIKTSLFGVYEVLYIRYPGLPAPPPSASSNINIVDDVPYSGIDNNARTFKPLGVDVRKMHHKDRLGGGMIAVIVLSAFVALVLCCTVAWVLLFKHNEHDSPPAQTLQPLSSAVPKPSGTTGSTIRSGGSSASVSFGSSVAPYTGSAKTFSRVDIERATNNFDASRILGEGGFGRVYNGVLKDGTKVAVKVLKRDDQQGGREFLAEVEMLSRLHHRNLVKLIGICTEHARSLVYELIPNGSVESHLHGIDKESIPLDWNARIKIALGAARGLAYLHEDSSPRVIHRDFKSSNILLEHDFTPKVSDFGLARIAMDEENRHISTRVMGTFGYVAPEYAMTGHLLVKSDVYSYGVVLLELITGRKPVDMSQPPGQENLVSWAHPFLTSKEGLVAIIDPSLGPDVPFDSAVKVAAIASMCVQPEASHRPFMGEVVQALKLVCNECDGEKEAGSRSSSQELSIDMDTGVSGGSGRVHPFGNQTTAVNYDSEPDIERALSISELLGLSVSYERQASGSFRLRKCSSSGPLTTERSGWFWRRMRRLRGESVSEHGIVFSKWPGSH</sequence>
<dbReference type="Pfam" id="PF23180">
    <property type="entry name" value="ALE2_N"/>
    <property type="match status" value="1"/>
</dbReference>
<dbReference type="GO" id="GO:0005524">
    <property type="term" value="F:ATP binding"/>
    <property type="evidence" value="ECO:0007669"/>
    <property type="project" value="UniProtKB-UniRule"/>
</dbReference>
<evidence type="ECO:0000256" key="2">
    <source>
        <dbReference type="ARBA" id="ARBA00022679"/>
    </source>
</evidence>
<dbReference type="AlphaFoldDB" id="A0AAV8TL87"/>